<dbReference type="EMBL" id="CP129968">
    <property type="protein sequence ID" value="WNB16857.1"/>
    <property type="molecule type" value="Genomic_DNA"/>
</dbReference>
<dbReference type="InterPro" id="IPR051135">
    <property type="entry name" value="Gal/GlcNAc/GalNAc_ST"/>
</dbReference>
<protein>
    <submittedName>
        <fullName evidence="1">Sulfotransferase</fullName>
        <ecNumber evidence="1">2.8.2.-</ecNumber>
    </submittedName>
</protein>
<dbReference type="PANTHER" id="PTHR10704:SF44">
    <property type="entry name" value="LD35051P-RELATED"/>
    <property type="match status" value="1"/>
</dbReference>
<reference evidence="1" key="1">
    <citation type="submission" date="2023-08" db="EMBL/GenBank/DDBJ databases">
        <title>Comparative genomics and taxonomic characterization of three novel marine species of genus Marivirga.</title>
        <authorList>
            <person name="Muhammad N."/>
            <person name="Kim S.-G."/>
        </authorList>
    </citation>
    <scope>NUCLEOTIDE SEQUENCE</scope>
    <source>
        <strain evidence="1">BKB1-2</strain>
    </source>
</reference>
<dbReference type="KEGG" id="marp:QYS47_31995"/>
<dbReference type="InterPro" id="IPR027417">
    <property type="entry name" value="P-loop_NTPase"/>
</dbReference>
<dbReference type="AlphaFoldDB" id="A0AA51ZV04"/>
<gene>
    <name evidence="1" type="ORF">QYS47_31995</name>
</gene>
<dbReference type="GO" id="GO:0001517">
    <property type="term" value="F:N-acetylglucosamine 6-O-sulfotransferase activity"/>
    <property type="evidence" value="ECO:0007669"/>
    <property type="project" value="TreeGrafter"/>
</dbReference>
<sequence length="290" mass="34154">MVDLTRFFILGNPRSGTSLFRLMLNMHPNIVVPPESGFLHWWSTKYNNWSQSDNTSRIDEYLEDLMSSKKFETWGVDKKKLKYYLISNRPKNYLELTSLVYLFYKGDERVKLVGDKNNYYVSHINDLLKIWPDAFFLHIVRDVRDVYSSYKDLNELQTTSAYKPELSTNPEDVVKEWLANNENIESLSSSFPDRYYLIKYEDIISDPLKTLSALCDFLGIKFSDEMLNYHLKEGKKFIEPEGTLDWKKKTRDKLDTNNIGRYKRSLSGSVINLIEELSMQKLKAYGYEKS</sequence>
<proteinExistence type="predicted"/>
<dbReference type="EC" id="2.8.2.-" evidence="1"/>
<dbReference type="GO" id="GO:0006044">
    <property type="term" value="P:N-acetylglucosamine metabolic process"/>
    <property type="evidence" value="ECO:0007669"/>
    <property type="project" value="TreeGrafter"/>
</dbReference>
<dbReference type="GO" id="GO:0006790">
    <property type="term" value="P:sulfur compound metabolic process"/>
    <property type="evidence" value="ECO:0007669"/>
    <property type="project" value="TreeGrafter"/>
</dbReference>
<dbReference type="SUPFAM" id="SSF52540">
    <property type="entry name" value="P-loop containing nucleoside triphosphate hydrolases"/>
    <property type="match status" value="1"/>
</dbReference>
<evidence type="ECO:0000313" key="1">
    <source>
        <dbReference type="EMBL" id="WNB16857.1"/>
    </source>
</evidence>
<dbReference type="PANTHER" id="PTHR10704">
    <property type="entry name" value="CARBOHYDRATE SULFOTRANSFERASE"/>
    <property type="match status" value="1"/>
</dbReference>
<dbReference type="Proteomes" id="UP001232019">
    <property type="component" value="Chromosome"/>
</dbReference>
<organism evidence="1">
    <name type="scientific">Marivirga arenosa</name>
    <dbReference type="NCBI Taxonomy" id="3059076"/>
    <lineage>
        <taxon>Bacteria</taxon>
        <taxon>Pseudomonadati</taxon>
        <taxon>Bacteroidota</taxon>
        <taxon>Cytophagia</taxon>
        <taxon>Cytophagales</taxon>
        <taxon>Marivirgaceae</taxon>
        <taxon>Marivirga</taxon>
    </lineage>
</organism>
<name>A0AA51ZV04_9BACT</name>
<keyword evidence="1" id="KW-0808">Transferase</keyword>
<dbReference type="Gene3D" id="3.40.50.300">
    <property type="entry name" value="P-loop containing nucleotide triphosphate hydrolases"/>
    <property type="match status" value="1"/>
</dbReference>
<accession>A0AA51ZV04</accession>
<dbReference type="RefSeq" id="WP_322345779.1">
    <property type="nucleotide sequence ID" value="NZ_CP129968.2"/>
</dbReference>
<dbReference type="Pfam" id="PF13469">
    <property type="entry name" value="Sulfotransfer_3"/>
    <property type="match status" value="1"/>
</dbReference>